<accession>A0A0J1I8S7</accession>
<dbReference type="SMART" id="SM00345">
    <property type="entry name" value="HTH_GNTR"/>
    <property type="match status" value="1"/>
</dbReference>
<dbReference type="GeneID" id="56350623"/>
<keyword evidence="1" id="KW-0805">Transcription regulation</keyword>
<evidence type="ECO:0000256" key="3">
    <source>
        <dbReference type="ARBA" id="ARBA00023163"/>
    </source>
</evidence>
<evidence type="ECO:0000256" key="1">
    <source>
        <dbReference type="ARBA" id="ARBA00023015"/>
    </source>
</evidence>
<dbReference type="Gene3D" id="1.10.10.10">
    <property type="entry name" value="Winged helix-like DNA-binding domain superfamily/Winged helix DNA-binding domain"/>
    <property type="match status" value="1"/>
</dbReference>
<keyword evidence="2" id="KW-0238">DNA-binding</keyword>
<dbReference type="Pfam" id="PF00392">
    <property type="entry name" value="GntR"/>
    <property type="match status" value="1"/>
</dbReference>
<dbReference type="PATRIC" id="fig|1397.4.peg.3415"/>
<protein>
    <submittedName>
        <fullName evidence="4">Transcriptional regulator</fullName>
    </submittedName>
</protein>
<dbReference type="Proteomes" id="UP000036045">
    <property type="component" value="Unassembled WGS sequence"/>
</dbReference>
<dbReference type="CDD" id="cd07377">
    <property type="entry name" value="WHTH_GntR"/>
    <property type="match status" value="1"/>
</dbReference>
<gene>
    <name evidence="4" type="ORF">ABW02_21480</name>
</gene>
<name>A0A0J1I8S7_NIACI</name>
<keyword evidence="3" id="KW-0804">Transcription</keyword>
<dbReference type="InterPro" id="IPR000524">
    <property type="entry name" value="Tscrpt_reg_HTH_GntR"/>
</dbReference>
<comment type="caution">
    <text evidence="4">The sequence shown here is derived from an EMBL/GenBank/DDBJ whole genome shotgun (WGS) entry which is preliminary data.</text>
</comment>
<dbReference type="OrthoDB" id="362473at2"/>
<dbReference type="AlphaFoldDB" id="A0A0J1I8S7"/>
<dbReference type="PANTHER" id="PTHR38445">
    <property type="entry name" value="HTH-TYPE TRANSCRIPTIONAL REPRESSOR YTRA"/>
    <property type="match status" value="1"/>
</dbReference>
<dbReference type="PANTHER" id="PTHR38445:SF6">
    <property type="entry name" value="GNTR-FAMILY TRANSCRIPTIONAL REGULATOR"/>
    <property type="match status" value="1"/>
</dbReference>
<sequence>MADEFESSRPIYMQIVEKITQQIARYERMPGDKLPSVREMAIASGVNPNTIQRTYGELERMKIVETRRGQGTFITESEDIIEELRTKLQHDLLEQFIRNMQELGIKKEEMVQLLEIYLQEKKGEK</sequence>
<dbReference type="RefSeq" id="WP_047944317.1">
    <property type="nucleotide sequence ID" value="NZ_CP053989.1"/>
</dbReference>
<evidence type="ECO:0000256" key="2">
    <source>
        <dbReference type="ARBA" id="ARBA00023125"/>
    </source>
</evidence>
<reference evidence="4 5" key="1">
    <citation type="submission" date="2015-05" db="EMBL/GenBank/DDBJ databases">
        <title>Whole genome sequence and identification of bacterial endophytes from Costus igneus.</title>
        <authorList>
            <person name="Lee Y.P."/>
            <person name="Gan H.M."/>
            <person name="Eng W."/>
            <person name="Wheatley M.S."/>
            <person name="Caraballo A."/>
            <person name="Polter S."/>
            <person name="Savka M.A."/>
            <person name="Hudson A.O."/>
        </authorList>
    </citation>
    <scope>NUCLEOTIDE SEQUENCE [LARGE SCALE GENOMIC DNA]</scope>
    <source>
        <strain evidence="4 5">RIT379</strain>
    </source>
</reference>
<dbReference type="GO" id="GO:0003700">
    <property type="term" value="F:DNA-binding transcription factor activity"/>
    <property type="evidence" value="ECO:0007669"/>
    <property type="project" value="InterPro"/>
</dbReference>
<dbReference type="InterPro" id="IPR036390">
    <property type="entry name" value="WH_DNA-bd_sf"/>
</dbReference>
<dbReference type="PROSITE" id="PS50949">
    <property type="entry name" value="HTH_GNTR"/>
    <property type="match status" value="1"/>
</dbReference>
<organism evidence="4 5">
    <name type="scientific">Niallia circulans</name>
    <name type="common">Bacillus circulans</name>
    <dbReference type="NCBI Taxonomy" id="1397"/>
    <lineage>
        <taxon>Bacteria</taxon>
        <taxon>Bacillati</taxon>
        <taxon>Bacillota</taxon>
        <taxon>Bacilli</taxon>
        <taxon>Bacillales</taxon>
        <taxon>Bacillaceae</taxon>
        <taxon>Niallia</taxon>
    </lineage>
</organism>
<dbReference type="EMBL" id="LDPH01000031">
    <property type="protein sequence ID" value="KLV22363.1"/>
    <property type="molecule type" value="Genomic_DNA"/>
</dbReference>
<dbReference type="GO" id="GO:0003677">
    <property type="term" value="F:DNA binding"/>
    <property type="evidence" value="ECO:0007669"/>
    <property type="project" value="UniProtKB-KW"/>
</dbReference>
<proteinExistence type="predicted"/>
<evidence type="ECO:0000313" key="5">
    <source>
        <dbReference type="Proteomes" id="UP000036045"/>
    </source>
</evidence>
<dbReference type="InterPro" id="IPR036388">
    <property type="entry name" value="WH-like_DNA-bd_sf"/>
</dbReference>
<keyword evidence="5" id="KW-1185">Reference proteome</keyword>
<dbReference type="SUPFAM" id="SSF46785">
    <property type="entry name" value="Winged helix' DNA-binding domain"/>
    <property type="match status" value="1"/>
</dbReference>
<evidence type="ECO:0000313" key="4">
    <source>
        <dbReference type="EMBL" id="KLV22363.1"/>
    </source>
</evidence>